<feature type="repeat" description="WD" evidence="3">
    <location>
        <begin position="999"/>
        <end position="1038"/>
    </location>
</feature>
<dbReference type="InterPro" id="IPR036322">
    <property type="entry name" value="WD40_repeat_dom_sf"/>
</dbReference>
<sequence>MASAPPHPTIHTTPATNFTLHLTHISISSGGSSRVSRSLKLIIDGQRRTCVFQTHMLSWVMQWKVHPSVTISSASSMTVQPYQPRLFSRLPILGQKKKPKPVSISGDAVLRACSDESGDSHEYVEQGAEYQVTLKLTSSKVPKVRKATETDTPDGLLSATPTADALLLFPEIPSPSLYFRRSGGILKNLKTFFKNYSATENAESTLKALEMATEALSAGSGDEGIQTLGEDICDLLSYLAKPQFRSMLESETDTVSSILLAIANAAVFAEDYVALAPRESDKPFESRQDTLSAFQRFEVYRRPDNESDEGNELVEKETVADELLYDTLLPRDARDEIADIFFLEGTRKSVLDQILEWADNYEAETPNILWLTGAPGSGKTAVASTLISELLSQHRCGGSFYFRRSSVFPYHVWRTISYGLASFHPALKSHIHTILTKETVEINEVLPCFEKLIVEPLTNPPTMDHLTQKYPVIVLDGLDESDRWSYAGDWPNLLDTLGRWNTLSHNVKLVVTSRVDEAILRVFDGKLVKRVDISTGVDVDPYTSDDIHRYLEHRLREIRTQAQLPSTWPQPELVVKIERHAAGLFIWAKAAMDFIAAGRDDREKKFSAVIAGGTRHKYPSIDTLYRQILSFAFTDLKPVAGYHATIGALALAKAPLTIQDLQSLFDDRFKSDPPEEVCRKLCVMIYTGSDNHISIRHQSFAEFLMDSERCSKDHSAFLIDRRRASRNFVIACLQLMLNEEKGLRFNICGLQSSHIANVDVPGLDDIVSKNISSALLYACKYWADHLRDYRETTEKRDVELVDLLRRFLRTRLLYWIEVLSLVDAVDTGLKLLLFTADWLEETDKELSSFAKDASRFILISRDPIQRSVPHIYLSALAFAPTESEIAKPYRLQFPSILEVKGILPDHSPALRFAWWPMSGGNANAVAYSSDGKRVFSGMSDGSIRAWNPETGDCLLTMDGHTSAVLSIAVSARKRLVSGSRDMSVRVWDMDTGILLFGPFQGHRDWVRSVAISGSKVASASDDRTVRIWNLEATQSNSLVLEGHSDYVQSVAFSPDTKRVVSGGDDRTIRVWDAEERGLLLEPFTGHTGFVRSVAFSPDGILFVSGSEDGSIRLWESSTGNQHGQLFQGHSNYVASVAFDGTSEYVLSGSYDKTLRSLPLDFHQTESMRYRALNRTIVHSGFGTLAPYSELWRCQKKFYSFQLLGDGESLLGLDGESIWTWEIEAGTVTTRRLDKETRRHVCTAVLSRDGTRAATSEDDRLIRIWDVESGQRILKPLVGHTGDAYTLAFSPDGTKLVSGSDDQTIRIWDMDTGDCLCGPLQGHTADIRAMAFSLDSTRILSGSLDNTARMWDVAGGTAIFEPLTKHSESVQAVAFSSKYIATGSDDGNIYIWDAETGAAMFQPLRVSTAPSGTYHYAVAFSPDENHSLYVFDIETARTICGPLRGHRDVIQCASFSPDGSRVISASSDGTIRVWDAQYPNAEPKVMLGHSDWIHSVSISPDGHYVASGSDDNAVIVQNLATGISPFPTLEKDEQCLCSVSFSPTDEHLIAGSDDSIIYMWNARTGESLPNVFRGHEDHVRSLAFSTNGQCIASGSDDETVRIWDTCKAPADALMKTFYGRGGWVYSVAFSPDEGRVVSGSADGVIRLLDMKSGGEPVRTFEGHAGPVLSVLFCPVDNGRRILSGSDDETIRLWDADTGELTLKPLVGHSGPVCSVAVSRDGGWLVSGSKDATIRIWNMQTVSPMAIPMRAHTDRVLSIYLLMNA</sequence>
<feature type="repeat" description="WD" evidence="3">
    <location>
        <begin position="1704"/>
        <end position="1745"/>
    </location>
</feature>
<gene>
    <name evidence="5" type="ORF">EW146_g6562</name>
</gene>
<name>A0A4S4LP44_9AGAM</name>
<accession>A0A4S4LP44</accession>
<dbReference type="InterPro" id="IPR027417">
    <property type="entry name" value="P-loop_NTPase"/>
</dbReference>
<protein>
    <recommendedName>
        <fullName evidence="4">NACHT domain-containing protein</fullName>
    </recommendedName>
</protein>
<dbReference type="PRINTS" id="PR00320">
    <property type="entry name" value="GPROTEINBRPT"/>
</dbReference>
<organism evidence="5 6">
    <name type="scientific">Bondarzewia mesenterica</name>
    <dbReference type="NCBI Taxonomy" id="1095465"/>
    <lineage>
        <taxon>Eukaryota</taxon>
        <taxon>Fungi</taxon>
        <taxon>Dikarya</taxon>
        <taxon>Basidiomycota</taxon>
        <taxon>Agaricomycotina</taxon>
        <taxon>Agaricomycetes</taxon>
        <taxon>Russulales</taxon>
        <taxon>Bondarzewiaceae</taxon>
        <taxon>Bondarzewia</taxon>
    </lineage>
</organism>
<feature type="repeat" description="WD" evidence="3">
    <location>
        <begin position="1319"/>
        <end position="1360"/>
    </location>
</feature>
<dbReference type="SMART" id="SM00320">
    <property type="entry name" value="WD40"/>
    <property type="match status" value="17"/>
</dbReference>
<feature type="repeat" description="WD" evidence="3">
    <location>
        <begin position="1083"/>
        <end position="1124"/>
    </location>
</feature>
<feature type="repeat" description="WD" evidence="3">
    <location>
        <begin position="1240"/>
        <end position="1274"/>
    </location>
</feature>
<dbReference type="Gene3D" id="2.130.10.10">
    <property type="entry name" value="YVTN repeat-like/Quinoprotein amine dehydrogenase"/>
    <property type="match status" value="6"/>
</dbReference>
<dbReference type="PANTHER" id="PTHR22847:SF637">
    <property type="entry name" value="WD REPEAT DOMAIN 5B"/>
    <property type="match status" value="1"/>
</dbReference>
<dbReference type="SUPFAM" id="SSF52540">
    <property type="entry name" value="P-loop containing nucleoside triphosphate hydrolases"/>
    <property type="match status" value="1"/>
</dbReference>
<feature type="repeat" description="WD" evidence="3">
    <location>
        <begin position="1528"/>
        <end position="1569"/>
    </location>
</feature>
<evidence type="ECO:0000313" key="6">
    <source>
        <dbReference type="Proteomes" id="UP000310158"/>
    </source>
</evidence>
<feature type="repeat" description="WD" evidence="3">
    <location>
        <begin position="957"/>
        <end position="992"/>
    </location>
</feature>
<feature type="repeat" description="WD" evidence="3">
    <location>
        <begin position="1485"/>
        <end position="1521"/>
    </location>
</feature>
<dbReference type="InterPro" id="IPR020472">
    <property type="entry name" value="WD40_PAC1"/>
</dbReference>
<evidence type="ECO:0000256" key="2">
    <source>
        <dbReference type="ARBA" id="ARBA00022737"/>
    </source>
</evidence>
<dbReference type="PROSITE" id="PS50294">
    <property type="entry name" value="WD_REPEATS_REGION"/>
    <property type="match status" value="15"/>
</dbReference>
<dbReference type="Pfam" id="PF25047">
    <property type="entry name" value="Beta-prop_TEP1_2nd"/>
    <property type="match status" value="1"/>
</dbReference>
<dbReference type="InterPro" id="IPR015943">
    <property type="entry name" value="WD40/YVTN_repeat-like_dom_sf"/>
</dbReference>
<proteinExistence type="predicted"/>
<dbReference type="InterPro" id="IPR056829">
    <property type="entry name" value="Beta-prop_TEP1_2nd"/>
</dbReference>
<dbReference type="Pfam" id="PF24883">
    <property type="entry name" value="NPHP3_N"/>
    <property type="match status" value="1"/>
</dbReference>
<dbReference type="CDD" id="cd00200">
    <property type="entry name" value="WD40"/>
    <property type="match status" value="2"/>
</dbReference>
<feature type="repeat" description="WD" evidence="3">
    <location>
        <begin position="1571"/>
        <end position="1603"/>
    </location>
</feature>
<keyword evidence="6" id="KW-1185">Reference proteome</keyword>
<comment type="caution">
    <text evidence="5">The sequence shown here is derived from an EMBL/GenBank/DDBJ whole genome shotgun (WGS) entry which is preliminary data.</text>
</comment>
<dbReference type="SUPFAM" id="SSF50993">
    <property type="entry name" value="Peptidase/esterase 'gauge' domain"/>
    <property type="match status" value="1"/>
</dbReference>
<evidence type="ECO:0000259" key="4">
    <source>
        <dbReference type="PROSITE" id="PS50837"/>
    </source>
</evidence>
<dbReference type="PANTHER" id="PTHR22847">
    <property type="entry name" value="WD40 REPEAT PROTEIN"/>
    <property type="match status" value="1"/>
</dbReference>
<dbReference type="InterPro" id="IPR007111">
    <property type="entry name" value="NACHT_NTPase"/>
</dbReference>
<feature type="repeat" description="WD" evidence="3">
    <location>
        <begin position="1276"/>
        <end position="1317"/>
    </location>
</feature>
<dbReference type="Gene3D" id="3.40.50.300">
    <property type="entry name" value="P-loop containing nucleotide triphosphate hydrolases"/>
    <property type="match status" value="1"/>
</dbReference>
<feature type="repeat" description="WD" evidence="3">
    <location>
        <begin position="924"/>
        <end position="956"/>
    </location>
</feature>
<dbReference type="EMBL" id="SGPL01000334">
    <property type="protein sequence ID" value="THH13687.1"/>
    <property type="molecule type" value="Genomic_DNA"/>
</dbReference>
<dbReference type="SUPFAM" id="SSF50978">
    <property type="entry name" value="WD40 repeat-like"/>
    <property type="match status" value="3"/>
</dbReference>
<feature type="domain" description="NACHT" evidence="4">
    <location>
        <begin position="367"/>
        <end position="514"/>
    </location>
</feature>
<dbReference type="PROSITE" id="PS50837">
    <property type="entry name" value="NACHT"/>
    <property type="match status" value="1"/>
</dbReference>
<dbReference type="InterPro" id="IPR001680">
    <property type="entry name" value="WD40_rpt"/>
</dbReference>
<feature type="repeat" description="WD" evidence="3">
    <location>
        <begin position="1616"/>
        <end position="1657"/>
    </location>
</feature>
<feature type="repeat" description="WD" evidence="3">
    <location>
        <begin position="1040"/>
        <end position="1081"/>
    </location>
</feature>
<evidence type="ECO:0000256" key="3">
    <source>
        <dbReference type="PROSITE-ProRule" id="PRU00221"/>
    </source>
</evidence>
<reference evidence="5 6" key="1">
    <citation type="submission" date="2019-02" db="EMBL/GenBank/DDBJ databases">
        <title>Genome sequencing of the rare red list fungi Bondarzewia mesenterica.</title>
        <authorList>
            <person name="Buettner E."/>
            <person name="Kellner H."/>
        </authorList>
    </citation>
    <scope>NUCLEOTIDE SEQUENCE [LARGE SCALE GENOMIC DNA]</scope>
    <source>
        <strain evidence="5 6">DSM 108281</strain>
    </source>
</reference>
<evidence type="ECO:0000256" key="1">
    <source>
        <dbReference type="ARBA" id="ARBA00022574"/>
    </source>
</evidence>
<dbReference type="PROSITE" id="PS00678">
    <property type="entry name" value="WD_REPEATS_1"/>
    <property type="match status" value="8"/>
</dbReference>
<dbReference type="GO" id="GO:1990234">
    <property type="term" value="C:transferase complex"/>
    <property type="evidence" value="ECO:0007669"/>
    <property type="project" value="UniProtKB-ARBA"/>
</dbReference>
<dbReference type="OrthoDB" id="538223at2759"/>
<keyword evidence="1 3" id="KW-0853">WD repeat</keyword>
<keyword evidence="2" id="KW-0677">Repeat</keyword>
<feature type="repeat" description="WD" evidence="3">
    <location>
        <begin position="1442"/>
        <end position="1474"/>
    </location>
</feature>
<feature type="repeat" description="WD" evidence="3">
    <location>
        <begin position="1659"/>
        <end position="1702"/>
    </location>
</feature>
<dbReference type="Proteomes" id="UP000310158">
    <property type="component" value="Unassembled WGS sequence"/>
</dbReference>
<dbReference type="InterPro" id="IPR019775">
    <property type="entry name" value="WD40_repeat_CS"/>
</dbReference>
<dbReference type="Pfam" id="PF00400">
    <property type="entry name" value="WD40"/>
    <property type="match status" value="12"/>
</dbReference>
<feature type="repeat" description="WD" evidence="3">
    <location>
        <begin position="1362"/>
        <end position="1401"/>
    </location>
</feature>
<evidence type="ECO:0000313" key="5">
    <source>
        <dbReference type="EMBL" id="THH13687.1"/>
    </source>
</evidence>
<dbReference type="InterPro" id="IPR056884">
    <property type="entry name" value="NPHP3-like_N"/>
</dbReference>
<dbReference type="PROSITE" id="PS50082">
    <property type="entry name" value="WD_REPEATS_2"/>
    <property type="match status" value="17"/>
</dbReference>
<feature type="repeat" description="WD" evidence="3">
    <location>
        <begin position="1126"/>
        <end position="1155"/>
    </location>
</feature>